<feature type="domain" description="Golgin subfamily A member 7/ERF4" evidence="7">
    <location>
        <begin position="33"/>
        <end position="144"/>
    </location>
</feature>
<comment type="subunit">
    <text evidence="3">Interacts with ERF2.</text>
</comment>
<dbReference type="InterPro" id="IPR051371">
    <property type="entry name" value="Ras_palmitoyltransferase"/>
</dbReference>
<dbReference type="PANTHER" id="PTHR13254">
    <property type="entry name" value="GOLGI AUTOANTIGEN, GOLGIN SUBFAMILY A, 7"/>
    <property type="match status" value="1"/>
</dbReference>
<dbReference type="Pfam" id="PF10256">
    <property type="entry name" value="Erf4"/>
    <property type="match status" value="1"/>
</dbReference>
<dbReference type="GO" id="GO:0006612">
    <property type="term" value="P:protein targeting to membrane"/>
    <property type="evidence" value="ECO:0007669"/>
    <property type="project" value="TreeGrafter"/>
</dbReference>
<comment type="caution">
    <text evidence="8">The sequence shown here is derived from an EMBL/GenBank/DDBJ whole genome shotgun (WGS) entry which is preliminary data.</text>
</comment>
<proteinExistence type="inferred from homology"/>
<evidence type="ECO:0000256" key="3">
    <source>
        <dbReference type="ARBA" id="ARBA00011396"/>
    </source>
</evidence>
<dbReference type="InterPro" id="IPR019383">
    <property type="entry name" value="Golgin_A_7/ERF4"/>
</dbReference>
<evidence type="ECO:0000256" key="5">
    <source>
        <dbReference type="ARBA" id="ARBA00022824"/>
    </source>
</evidence>
<comment type="subcellular location">
    <subcellularLocation>
        <location evidence="1">Endoplasmic reticulum membrane</location>
        <topology evidence="1">Peripheral membrane protein</topology>
    </subcellularLocation>
</comment>
<organism evidence="8 9">
    <name type="scientific">Hypsibius exemplaris</name>
    <name type="common">Freshwater tardigrade</name>
    <dbReference type="NCBI Taxonomy" id="2072580"/>
    <lineage>
        <taxon>Eukaryota</taxon>
        <taxon>Metazoa</taxon>
        <taxon>Ecdysozoa</taxon>
        <taxon>Tardigrada</taxon>
        <taxon>Eutardigrada</taxon>
        <taxon>Parachela</taxon>
        <taxon>Hypsibioidea</taxon>
        <taxon>Hypsibiidae</taxon>
        <taxon>Hypsibius</taxon>
    </lineage>
</organism>
<keyword evidence="5" id="KW-0256">Endoplasmic reticulum</keyword>
<keyword evidence="9" id="KW-1185">Reference proteome</keyword>
<keyword evidence="6" id="KW-0472">Membrane</keyword>
<name>A0A1W0XFD7_HYPEX</name>
<dbReference type="OrthoDB" id="2190159at2759"/>
<dbReference type="EMBL" id="MTYJ01000001">
    <property type="protein sequence ID" value="OQV26082.1"/>
    <property type="molecule type" value="Genomic_DNA"/>
</dbReference>
<dbReference type="GO" id="GO:0002178">
    <property type="term" value="C:palmitoyltransferase complex"/>
    <property type="evidence" value="ECO:0007669"/>
    <property type="project" value="TreeGrafter"/>
</dbReference>
<gene>
    <name evidence="8" type="ORF">BV898_00209</name>
</gene>
<sequence length="148" mass="16946">MEGSHSSMAQNNANGKGTSYAYAPVSTSSRYAVFIERDYTQGIQVRFQEKFPAELDGKMDPATFQSIIQRLNEIYDDAESPNCATAWENCVGCCTCYLAFIFMESRYNKCLKKARSYIAEQNRQLTSRGITIIDPYERGMRLVEIRFR</sequence>
<protein>
    <recommendedName>
        <fullName evidence="4">Ras modification protein ERF4</fullName>
    </recommendedName>
</protein>
<evidence type="ECO:0000313" key="8">
    <source>
        <dbReference type="EMBL" id="OQV26082.1"/>
    </source>
</evidence>
<evidence type="ECO:0000256" key="4">
    <source>
        <dbReference type="ARBA" id="ARBA00018463"/>
    </source>
</evidence>
<evidence type="ECO:0000259" key="7">
    <source>
        <dbReference type="Pfam" id="PF10256"/>
    </source>
</evidence>
<accession>A0A1W0XFD7</accession>
<evidence type="ECO:0000313" key="9">
    <source>
        <dbReference type="Proteomes" id="UP000192578"/>
    </source>
</evidence>
<reference evidence="9" key="1">
    <citation type="submission" date="2017-01" db="EMBL/GenBank/DDBJ databases">
        <title>Comparative genomics of anhydrobiosis in the tardigrade Hypsibius dujardini.</title>
        <authorList>
            <person name="Yoshida Y."/>
            <person name="Koutsovoulos G."/>
            <person name="Laetsch D."/>
            <person name="Stevens L."/>
            <person name="Kumar S."/>
            <person name="Horikawa D."/>
            <person name="Ishino K."/>
            <person name="Komine S."/>
            <person name="Tomita M."/>
            <person name="Blaxter M."/>
            <person name="Arakawa K."/>
        </authorList>
    </citation>
    <scope>NUCLEOTIDE SEQUENCE [LARGE SCALE GENOMIC DNA]</scope>
    <source>
        <strain evidence="9">Z151</strain>
    </source>
</reference>
<evidence type="ECO:0000256" key="1">
    <source>
        <dbReference type="ARBA" id="ARBA00004406"/>
    </source>
</evidence>
<dbReference type="GO" id="GO:0005789">
    <property type="term" value="C:endoplasmic reticulum membrane"/>
    <property type="evidence" value="ECO:0007669"/>
    <property type="project" value="UniProtKB-SubCell"/>
</dbReference>
<comment type="similarity">
    <text evidence="2">Belongs to the ERF4 family.</text>
</comment>
<dbReference type="PANTHER" id="PTHR13254:SF0">
    <property type="entry name" value="GOLGIN SUBFAMILY A MEMBER 7_ERF4 DOMAIN-CONTAINING PROTEIN"/>
    <property type="match status" value="1"/>
</dbReference>
<evidence type="ECO:0000256" key="2">
    <source>
        <dbReference type="ARBA" id="ARBA00007732"/>
    </source>
</evidence>
<dbReference type="Proteomes" id="UP000192578">
    <property type="component" value="Unassembled WGS sequence"/>
</dbReference>
<dbReference type="AlphaFoldDB" id="A0A1W0XFD7"/>
<evidence type="ECO:0000256" key="6">
    <source>
        <dbReference type="ARBA" id="ARBA00023136"/>
    </source>
</evidence>